<evidence type="ECO:0000313" key="3">
    <source>
        <dbReference type="Proteomes" id="UP000266723"/>
    </source>
</evidence>
<accession>A0ABQ7BVL9</accession>
<reference evidence="2 3" key="1">
    <citation type="journal article" date="2020" name="BMC Genomics">
        <title>Intraspecific diversification of the crop wild relative Brassica cretica Lam. using demographic model selection.</title>
        <authorList>
            <person name="Kioukis A."/>
            <person name="Michalopoulou V.A."/>
            <person name="Briers L."/>
            <person name="Pirintsos S."/>
            <person name="Studholme D.J."/>
            <person name="Pavlidis P."/>
            <person name="Sarris P.F."/>
        </authorList>
    </citation>
    <scope>NUCLEOTIDE SEQUENCE [LARGE SCALE GENOMIC DNA]</scope>
    <source>
        <strain evidence="3">cv. PFS-1207/04</strain>
    </source>
</reference>
<proteinExistence type="predicted"/>
<dbReference type="Proteomes" id="UP000266723">
    <property type="component" value="Unassembled WGS sequence"/>
</dbReference>
<sequence>MSVRRSGSRGQNLSSCRQESGSRCPAQGSPWQDIIPIVLFSRLVLGLDRVLNLEEDPVPWIDLNLDEMNTRTALPVSFVDGRSRPRRFPDGPFSSLVLSWGEASAMGDQTVPKAPMKRRRSRWFIIEEEDDDGSSSEIRDEELGEIWGLFYNTTK</sequence>
<gene>
    <name evidence="2" type="ORF">DY000_02010463</name>
</gene>
<organism evidence="2 3">
    <name type="scientific">Brassica cretica</name>
    <name type="common">Mustard</name>
    <dbReference type="NCBI Taxonomy" id="69181"/>
    <lineage>
        <taxon>Eukaryota</taxon>
        <taxon>Viridiplantae</taxon>
        <taxon>Streptophyta</taxon>
        <taxon>Embryophyta</taxon>
        <taxon>Tracheophyta</taxon>
        <taxon>Spermatophyta</taxon>
        <taxon>Magnoliopsida</taxon>
        <taxon>eudicotyledons</taxon>
        <taxon>Gunneridae</taxon>
        <taxon>Pentapetalae</taxon>
        <taxon>rosids</taxon>
        <taxon>malvids</taxon>
        <taxon>Brassicales</taxon>
        <taxon>Brassicaceae</taxon>
        <taxon>Brassiceae</taxon>
        <taxon>Brassica</taxon>
    </lineage>
</organism>
<feature type="compositionally biased region" description="Polar residues" evidence="1">
    <location>
        <begin position="8"/>
        <end position="21"/>
    </location>
</feature>
<protein>
    <submittedName>
        <fullName evidence="2">Uncharacterized protein</fullName>
    </submittedName>
</protein>
<dbReference type="EMBL" id="QGKV02000832">
    <property type="protein sequence ID" value="KAF3543451.1"/>
    <property type="molecule type" value="Genomic_DNA"/>
</dbReference>
<name>A0ABQ7BVL9_BRACR</name>
<comment type="caution">
    <text evidence="2">The sequence shown here is derived from an EMBL/GenBank/DDBJ whole genome shotgun (WGS) entry which is preliminary data.</text>
</comment>
<evidence type="ECO:0000313" key="2">
    <source>
        <dbReference type="EMBL" id="KAF3543451.1"/>
    </source>
</evidence>
<evidence type="ECO:0000256" key="1">
    <source>
        <dbReference type="SAM" id="MobiDB-lite"/>
    </source>
</evidence>
<feature type="region of interest" description="Disordered" evidence="1">
    <location>
        <begin position="1"/>
        <end position="27"/>
    </location>
</feature>
<keyword evidence="3" id="KW-1185">Reference proteome</keyword>